<organism evidence="1 2">
    <name type="scientific">Gymnopilus junonius</name>
    <name type="common">Spectacular rustgill mushroom</name>
    <name type="synonym">Gymnopilus spectabilis subsp. junonius</name>
    <dbReference type="NCBI Taxonomy" id="109634"/>
    <lineage>
        <taxon>Eukaryota</taxon>
        <taxon>Fungi</taxon>
        <taxon>Dikarya</taxon>
        <taxon>Basidiomycota</taxon>
        <taxon>Agaricomycotina</taxon>
        <taxon>Agaricomycetes</taxon>
        <taxon>Agaricomycetidae</taxon>
        <taxon>Agaricales</taxon>
        <taxon>Agaricineae</taxon>
        <taxon>Hymenogastraceae</taxon>
        <taxon>Gymnopilus</taxon>
    </lineage>
</organism>
<dbReference type="EMBL" id="JADNYJ010000204">
    <property type="protein sequence ID" value="KAF8875011.1"/>
    <property type="molecule type" value="Genomic_DNA"/>
</dbReference>
<accession>A0A9P5TGK0</accession>
<protein>
    <recommendedName>
        <fullName evidence="3">F-box domain-containing protein</fullName>
    </recommendedName>
</protein>
<sequence length="417" mass="48110">MAHINKLPVELLSEIFKESMVFSEIFVGAYSCNYTRNEAPVSLIHVCKRWRAIALSLSPLWGSHRCPDFIEKPSLESVDYWLQISKRAPLKLIVYTPMWMDDSDTDPPLWPKVLQVYAKHIHRWHTLCVRGDTLLVQKLTSVLCTADSTPPLEDLRVELLRRIPTSVMNDFASSINSLKTLRRLHWRDGYGPEGVNIDNLPWGQLTNISFAAKVTPEQVLARLSRCESANIVKFERQNIGPPSYLTLSTFNHPHMTLSHLTSLTLHISADPLNILRFFTIPSLRYLKIAVLERRFDYLEDLLLRSACPLDVLVVEDTRNSSLEQIMLFFQCRFLCRIPNVKYFCNWVGSDFMMRKMEKLHNPATIPMPSLLSWADSTLGREVIGWSTTPTEEVIGRYENGKYVGCKAYDDRHYKLYT</sequence>
<comment type="caution">
    <text evidence="1">The sequence shown here is derived from an EMBL/GenBank/DDBJ whole genome shotgun (WGS) entry which is preliminary data.</text>
</comment>
<name>A0A9P5TGK0_GYMJU</name>
<dbReference type="AlphaFoldDB" id="A0A9P5TGK0"/>
<gene>
    <name evidence="1" type="ORF">CPB84DRAFT_557604</name>
</gene>
<keyword evidence="2" id="KW-1185">Reference proteome</keyword>
<proteinExistence type="predicted"/>
<evidence type="ECO:0008006" key="3">
    <source>
        <dbReference type="Google" id="ProtNLM"/>
    </source>
</evidence>
<dbReference type="Proteomes" id="UP000724874">
    <property type="component" value="Unassembled WGS sequence"/>
</dbReference>
<evidence type="ECO:0000313" key="1">
    <source>
        <dbReference type="EMBL" id="KAF8875011.1"/>
    </source>
</evidence>
<reference evidence="1" key="1">
    <citation type="submission" date="2020-11" db="EMBL/GenBank/DDBJ databases">
        <authorList>
            <consortium name="DOE Joint Genome Institute"/>
            <person name="Ahrendt S."/>
            <person name="Riley R."/>
            <person name="Andreopoulos W."/>
            <person name="LaButti K."/>
            <person name="Pangilinan J."/>
            <person name="Ruiz-duenas F.J."/>
            <person name="Barrasa J.M."/>
            <person name="Sanchez-Garcia M."/>
            <person name="Camarero S."/>
            <person name="Miyauchi S."/>
            <person name="Serrano A."/>
            <person name="Linde D."/>
            <person name="Babiker R."/>
            <person name="Drula E."/>
            <person name="Ayuso-Fernandez I."/>
            <person name="Pacheco R."/>
            <person name="Padilla G."/>
            <person name="Ferreira P."/>
            <person name="Barriuso J."/>
            <person name="Kellner H."/>
            <person name="Castanera R."/>
            <person name="Alfaro M."/>
            <person name="Ramirez L."/>
            <person name="Pisabarro A.G."/>
            <person name="Kuo A."/>
            <person name="Tritt A."/>
            <person name="Lipzen A."/>
            <person name="He G."/>
            <person name="Yan M."/>
            <person name="Ng V."/>
            <person name="Cullen D."/>
            <person name="Martin F."/>
            <person name="Rosso M.-N."/>
            <person name="Henrissat B."/>
            <person name="Hibbett D."/>
            <person name="Martinez A.T."/>
            <person name="Grigoriev I.V."/>
        </authorList>
    </citation>
    <scope>NUCLEOTIDE SEQUENCE</scope>
    <source>
        <strain evidence="1">AH 44721</strain>
    </source>
</reference>
<evidence type="ECO:0000313" key="2">
    <source>
        <dbReference type="Proteomes" id="UP000724874"/>
    </source>
</evidence>
<dbReference type="OrthoDB" id="3217549at2759"/>